<dbReference type="PANTHER" id="PTHR43618:SF8">
    <property type="entry name" value="7ALPHA-HYDROXYSTEROID DEHYDROGENASE"/>
    <property type="match status" value="1"/>
</dbReference>
<keyword evidence="2" id="KW-0521">NADP</keyword>
<dbReference type="PRINTS" id="PR00080">
    <property type="entry name" value="SDRFAMILY"/>
</dbReference>
<accession>A0ABT8SE40</accession>
<dbReference type="InterPro" id="IPR020904">
    <property type="entry name" value="Sc_DH/Rdtase_CS"/>
</dbReference>
<comment type="caution">
    <text evidence="4">The sequence shown here is derived from an EMBL/GenBank/DDBJ whole genome shotgun (WGS) entry which is preliminary data.</text>
</comment>
<dbReference type="PRINTS" id="PR00081">
    <property type="entry name" value="GDHRDH"/>
</dbReference>
<gene>
    <name evidence="4" type="ORF">Q2T77_33090</name>
</gene>
<organism evidence="4 5">
    <name type="scientific">Variovorax ginsengisoli</name>
    <dbReference type="NCBI Taxonomy" id="363844"/>
    <lineage>
        <taxon>Bacteria</taxon>
        <taxon>Pseudomonadati</taxon>
        <taxon>Pseudomonadota</taxon>
        <taxon>Betaproteobacteria</taxon>
        <taxon>Burkholderiales</taxon>
        <taxon>Comamonadaceae</taxon>
        <taxon>Variovorax</taxon>
    </lineage>
</organism>
<dbReference type="PROSITE" id="PS00061">
    <property type="entry name" value="ADH_SHORT"/>
    <property type="match status" value="1"/>
</dbReference>
<keyword evidence="5" id="KW-1185">Reference proteome</keyword>
<dbReference type="SUPFAM" id="SSF51735">
    <property type="entry name" value="NAD(P)-binding Rossmann-fold domains"/>
    <property type="match status" value="1"/>
</dbReference>
<sequence length="273" mass="28121">MKASELFNVEGRVVAITGAAGGIGLAYAEVMAANGAKVNLIDIDPLALTVAVGRLRADGSEVHGEFADVTKPDTVRQAFANIVERHGRLDVVFANAGISGGPGFLNGAGERNPAGAIENLSLDVWERVIATNTTSVFLTLQTVVPYMKQQQGGGRIIVTSSISASKTETLVSSIYATSKAAVGYLVRQAAHELAKYDILVNAISPGPVITNIGGGRLKDADARKPFERAAPLGRIATTQDLQGAALYLASPASSLVTGAQILIDGGTALGPAD</sequence>
<evidence type="ECO:0000256" key="3">
    <source>
        <dbReference type="ARBA" id="ARBA00023002"/>
    </source>
</evidence>
<evidence type="ECO:0000256" key="1">
    <source>
        <dbReference type="ARBA" id="ARBA00006484"/>
    </source>
</evidence>
<comment type="similarity">
    <text evidence="1">Belongs to the short-chain dehydrogenases/reductases (SDR) family.</text>
</comment>
<dbReference type="CDD" id="cd05233">
    <property type="entry name" value="SDR_c"/>
    <property type="match status" value="1"/>
</dbReference>
<dbReference type="Gene3D" id="3.40.50.720">
    <property type="entry name" value="NAD(P)-binding Rossmann-like Domain"/>
    <property type="match status" value="1"/>
</dbReference>
<dbReference type="InterPro" id="IPR052178">
    <property type="entry name" value="Sec_Metab_Biosynth_SDR"/>
</dbReference>
<name>A0ABT8SE40_9BURK</name>
<dbReference type="EMBL" id="JAUKVY010000035">
    <property type="protein sequence ID" value="MDO1537113.1"/>
    <property type="molecule type" value="Genomic_DNA"/>
</dbReference>
<dbReference type="PANTHER" id="PTHR43618">
    <property type="entry name" value="7-ALPHA-HYDROXYSTEROID DEHYDROGENASE"/>
    <property type="match status" value="1"/>
</dbReference>
<protein>
    <submittedName>
        <fullName evidence="4">SDR family NAD(P)-dependent oxidoreductase</fullName>
    </submittedName>
</protein>
<dbReference type="RefSeq" id="WP_301815388.1">
    <property type="nucleotide sequence ID" value="NZ_JAUJZH010000035.1"/>
</dbReference>
<keyword evidence="3" id="KW-0560">Oxidoreductase</keyword>
<evidence type="ECO:0000256" key="2">
    <source>
        <dbReference type="ARBA" id="ARBA00022857"/>
    </source>
</evidence>
<dbReference type="Pfam" id="PF13561">
    <property type="entry name" value="adh_short_C2"/>
    <property type="match status" value="1"/>
</dbReference>
<dbReference type="InterPro" id="IPR002347">
    <property type="entry name" value="SDR_fam"/>
</dbReference>
<proteinExistence type="inferred from homology"/>
<evidence type="ECO:0000313" key="5">
    <source>
        <dbReference type="Proteomes" id="UP001169027"/>
    </source>
</evidence>
<dbReference type="InterPro" id="IPR036291">
    <property type="entry name" value="NAD(P)-bd_dom_sf"/>
</dbReference>
<reference evidence="4" key="1">
    <citation type="submission" date="2023-06" db="EMBL/GenBank/DDBJ databases">
        <authorList>
            <person name="Jiang Y."/>
            <person name="Liu Q."/>
        </authorList>
    </citation>
    <scope>NUCLEOTIDE SEQUENCE</scope>
    <source>
        <strain evidence="4">CGMCC 1.12090</strain>
    </source>
</reference>
<dbReference type="Proteomes" id="UP001169027">
    <property type="component" value="Unassembled WGS sequence"/>
</dbReference>
<evidence type="ECO:0000313" key="4">
    <source>
        <dbReference type="EMBL" id="MDO1537113.1"/>
    </source>
</evidence>